<dbReference type="EMBL" id="HBKQ01063076">
    <property type="protein sequence ID" value="CAE2290773.1"/>
    <property type="molecule type" value="Transcribed_RNA"/>
</dbReference>
<keyword evidence="2" id="KW-0732">Signal</keyword>
<dbReference type="CDD" id="cd04511">
    <property type="entry name" value="NUDIX_Hydrolase"/>
    <property type="match status" value="1"/>
</dbReference>
<dbReference type="AlphaFoldDB" id="A0A7S4KCY9"/>
<evidence type="ECO:0000256" key="1">
    <source>
        <dbReference type="ARBA" id="ARBA00022801"/>
    </source>
</evidence>
<proteinExistence type="predicted"/>
<keyword evidence="1" id="KW-0378">Hydrolase</keyword>
<gene>
    <name evidence="4" type="ORF">OAUR00152_LOCUS43038</name>
</gene>
<organism evidence="4">
    <name type="scientific">Odontella aurita</name>
    <dbReference type="NCBI Taxonomy" id="265563"/>
    <lineage>
        <taxon>Eukaryota</taxon>
        <taxon>Sar</taxon>
        <taxon>Stramenopiles</taxon>
        <taxon>Ochrophyta</taxon>
        <taxon>Bacillariophyta</taxon>
        <taxon>Mediophyceae</taxon>
        <taxon>Biddulphiophycidae</taxon>
        <taxon>Eupodiscales</taxon>
        <taxon>Odontellaceae</taxon>
        <taxon>Odontella</taxon>
    </lineage>
</organism>
<dbReference type="GO" id="GO:0016787">
    <property type="term" value="F:hydrolase activity"/>
    <property type="evidence" value="ECO:0007669"/>
    <property type="project" value="UniProtKB-KW"/>
</dbReference>
<accession>A0A7S4KCY9</accession>
<sequence length="246" mass="26820">MRRCTSLLLLMALVDSAAARYAFVASRLPSAIPSSRVSSIASTTGPKFCERCGSPTTTRVPEGDERERACCTNSDCGHIAYQNPKVVVACVPTWEDRILLCERAIPPCEGKWGYPQGFLELGETSREGAARETMEEAGAQVNPADATLLAVYDLPGQVQMVYTAPMTSGAYSAGMESSEVGLFGWDQIPWEELAFPTVNWALEYARDFACIAAGENKRPTGPIIPQQRTKLYVDGNWKVVDDFVGH</sequence>
<dbReference type="Gene3D" id="2.20.70.10">
    <property type="match status" value="1"/>
</dbReference>
<feature type="chain" id="PRO_5030807505" description="Nudix hydrolase domain-containing protein" evidence="2">
    <location>
        <begin position="20"/>
        <end position="246"/>
    </location>
</feature>
<dbReference type="Pfam" id="PF00293">
    <property type="entry name" value="NUDIX"/>
    <property type="match status" value="1"/>
</dbReference>
<dbReference type="PANTHER" id="PTHR43222">
    <property type="entry name" value="NUDIX HYDROLASE 23"/>
    <property type="match status" value="1"/>
</dbReference>
<evidence type="ECO:0000313" key="4">
    <source>
        <dbReference type="EMBL" id="CAE2290773.1"/>
    </source>
</evidence>
<evidence type="ECO:0000256" key="2">
    <source>
        <dbReference type="SAM" id="SignalP"/>
    </source>
</evidence>
<protein>
    <recommendedName>
        <fullName evidence="3">Nudix hydrolase domain-containing protein</fullName>
    </recommendedName>
</protein>
<dbReference type="PANTHER" id="PTHR43222:SF2">
    <property type="entry name" value="NUDIX HYDROLASE 23, CHLOROPLASTIC"/>
    <property type="match status" value="1"/>
</dbReference>
<dbReference type="Gene3D" id="3.90.79.10">
    <property type="entry name" value="Nucleoside Triphosphate Pyrophosphohydrolase"/>
    <property type="match status" value="1"/>
</dbReference>
<name>A0A7S4KCY9_9STRA</name>
<feature type="domain" description="Nudix hydrolase" evidence="3">
    <location>
        <begin position="83"/>
        <end position="210"/>
    </location>
</feature>
<dbReference type="PROSITE" id="PS51462">
    <property type="entry name" value="NUDIX"/>
    <property type="match status" value="1"/>
</dbReference>
<dbReference type="InterPro" id="IPR000086">
    <property type="entry name" value="NUDIX_hydrolase_dom"/>
</dbReference>
<dbReference type="Pfam" id="PF14803">
    <property type="entry name" value="Zn_ribbon_Nudix"/>
    <property type="match status" value="1"/>
</dbReference>
<feature type="signal peptide" evidence="2">
    <location>
        <begin position="1"/>
        <end position="19"/>
    </location>
</feature>
<dbReference type="InterPro" id="IPR015797">
    <property type="entry name" value="NUDIX_hydrolase-like_dom_sf"/>
</dbReference>
<dbReference type="InterPro" id="IPR029401">
    <property type="entry name" value="Nudix_N"/>
</dbReference>
<dbReference type="SUPFAM" id="SSF55811">
    <property type="entry name" value="Nudix"/>
    <property type="match status" value="1"/>
</dbReference>
<dbReference type="PROSITE" id="PS00893">
    <property type="entry name" value="NUDIX_BOX"/>
    <property type="match status" value="1"/>
</dbReference>
<evidence type="ECO:0000259" key="3">
    <source>
        <dbReference type="PROSITE" id="PS51462"/>
    </source>
</evidence>
<dbReference type="InterPro" id="IPR020084">
    <property type="entry name" value="NUDIX_hydrolase_CS"/>
</dbReference>
<reference evidence="4" key="1">
    <citation type="submission" date="2021-01" db="EMBL/GenBank/DDBJ databases">
        <authorList>
            <person name="Corre E."/>
            <person name="Pelletier E."/>
            <person name="Niang G."/>
            <person name="Scheremetjew M."/>
            <person name="Finn R."/>
            <person name="Kale V."/>
            <person name="Holt S."/>
            <person name="Cochrane G."/>
            <person name="Meng A."/>
            <person name="Brown T."/>
            <person name="Cohen L."/>
        </authorList>
    </citation>
    <scope>NUCLEOTIDE SEQUENCE</scope>
    <source>
        <strain evidence="4">Isolate 1302-5</strain>
    </source>
</reference>